<comment type="caution">
    <text evidence="1">The sequence shown here is derived from an EMBL/GenBank/DDBJ whole genome shotgun (WGS) entry which is preliminary data.</text>
</comment>
<keyword evidence="2" id="KW-1185">Reference proteome</keyword>
<dbReference type="Proteomes" id="UP000663828">
    <property type="component" value="Unassembled WGS sequence"/>
</dbReference>
<protein>
    <submittedName>
        <fullName evidence="1">Uncharacterized protein</fullName>
    </submittedName>
</protein>
<reference evidence="1" key="1">
    <citation type="submission" date="2021-02" db="EMBL/GenBank/DDBJ databases">
        <authorList>
            <person name="Nowell W R."/>
        </authorList>
    </citation>
    <scope>NUCLEOTIDE SEQUENCE</scope>
</reference>
<dbReference type="EMBL" id="CAJNOR010000620">
    <property type="protein sequence ID" value="CAF0964377.1"/>
    <property type="molecule type" value="Genomic_DNA"/>
</dbReference>
<accession>A0A814E9C9</accession>
<evidence type="ECO:0000313" key="1">
    <source>
        <dbReference type="EMBL" id="CAF0964377.1"/>
    </source>
</evidence>
<proteinExistence type="predicted"/>
<sequence length="207" mass="22618">MESNRVCSACGESASTQIALNCLHIICHPCSTTTIQFKNRWQMRCFCQQITNVTIQPDNNSRSISEQPANAPSPPCHFRFTPSNLDLFASAGGDTQVDRYPFDQSGVAGECGGSPKICVLKLMKSVVQCPICGTSIYKNCVGAVISKKDSQQIVLDILCAVQHEGVNKSDVGSDHPTKSDRIPGDGIASDSDWKNPVICCKFYERYF</sequence>
<dbReference type="AlphaFoldDB" id="A0A814E9C9"/>
<organism evidence="1 2">
    <name type="scientific">Adineta ricciae</name>
    <name type="common">Rotifer</name>
    <dbReference type="NCBI Taxonomy" id="249248"/>
    <lineage>
        <taxon>Eukaryota</taxon>
        <taxon>Metazoa</taxon>
        <taxon>Spiralia</taxon>
        <taxon>Gnathifera</taxon>
        <taxon>Rotifera</taxon>
        <taxon>Eurotatoria</taxon>
        <taxon>Bdelloidea</taxon>
        <taxon>Adinetida</taxon>
        <taxon>Adinetidae</taxon>
        <taxon>Adineta</taxon>
    </lineage>
</organism>
<name>A0A814E9C9_ADIRI</name>
<gene>
    <name evidence="1" type="ORF">XAT740_LOCUS11326</name>
</gene>
<evidence type="ECO:0000313" key="2">
    <source>
        <dbReference type="Proteomes" id="UP000663828"/>
    </source>
</evidence>